<dbReference type="EMBL" id="FOBF01000003">
    <property type="protein sequence ID" value="SEL07023.1"/>
    <property type="molecule type" value="Genomic_DNA"/>
</dbReference>
<dbReference type="STRING" id="46177.SAMN05660976_01790"/>
<dbReference type="AlphaFoldDB" id="A0A1H7M757"/>
<evidence type="ECO:0000313" key="2">
    <source>
        <dbReference type="EMBL" id="SEL07023.1"/>
    </source>
</evidence>
<keyword evidence="1" id="KW-0732">Signal</keyword>
<name>A0A1H7M757_9ACTN</name>
<protein>
    <submittedName>
        <fullName evidence="2">Uncharacterized protein</fullName>
    </submittedName>
</protein>
<dbReference type="Proteomes" id="UP000198953">
    <property type="component" value="Unassembled WGS sequence"/>
</dbReference>
<evidence type="ECO:0000256" key="1">
    <source>
        <dbReference type="SAM" id="SignalP"/>
    </source>
</evidence>
<organism evidence="2 3">
    <name type="scientific">Nonomuraea pusilla</name>
    <dbReference type="NCBI Taxonomy" id="46177"/>
    <lineage>
        <taxon>Bacteria</taxon>
        <taxon>Bacillati</taxon>
        <taxon>Actinomycetota</taxon>
        <taxon>Actinomycetes</taxon>
        <taxon>Streptosporangiales</taxon>
        <taxon>Streptosporangiaceae</taxon>
        <taxon>Nonomuraea</taxon>
    </lineage>
</organism>
<feature type="chain" id="PRO_5038653676" evidence="1">
    <location>
        <begin position="27"/>
        <end position="52"/>
    </location>
</feature>
<keyword evidence="3" id="KW-1185">Reference proteome</keyword>
<feature type="signal peptide" evidence="1">
    <location>
        <begin position="1"/>
        <end position="26"/>
    </location>
</feature>
<proteinExistence type="predicted"/>
<gene>
    <name evidence="2" type="ORF">SAMN05660976_01790</name>
</gene>
<evidence type="ECO:0000313" key="3">
    <source>
        <dbReference type="Proteomes" id="UP000198953"/>
    </source>
</evidence>
<accession>A0A1H7M757</accession>
<sequence>MIGRCGRQVDAVGVVPLALLAATCMAAERNQWGDELRARTLAVLFDGMRPHH</sequence>
<reference evidence="2 3" key="1">
    <citation type="submission" date="2016-10" db="EMBL/GenBank/DDBJ databases">
        <authorList>
            <person name="de Groot N.N."/>
        </authorList>
    </citation>
    <scope>NUCLEOTIDE SEQUENCE [LARGE SCALE GENOMIC DNA]</scope>
    <source>
        <strain evidence="2 3">DSM 43357</strain>
    </source>
</reference>